<keyword evidence="7 10" id="KW-0067">ATP-binding</keyword>
<reference evidence="14" key="1">
    <citation type="journal article" date="2019" name="Int. J. Syst. Evol. Microbiol.">
        <title>The Global Catalogue of Microorganisms (GCM) 10K type strain sequencing project: providing services to taxonomists for standard genome sequencing and annotation.</title>
        <authorList>
            <consortium name="The Broad Institute Genomics Platform"/>
            <consortium name="The Broad Institute Genome Sequencing Center for Infectious Disease"/>
            <person name="Wu L."/>
            <person name="Ma J."/>
        </authorList>
    </citation>
    <scope>NUCLEOTIDE SEQUENCE [LARGE SCALE GENOMIC DNA]</scope>
    <source>
        <strain evidence="14">CCM 8947</strain>
    </source>
</reference>
<organism evidence="13 14">
    <name type="scientific">Lacticaseibacillus yichunensis</name>
    <dbReference type="NCBI Taxonomy" id="2486015"/>
    <lineage>
        <taxon>Bacteria</taxon>
        <taxon>Bacillati</taxon>
        <taxon>Bacillota</taxon>
        <taxon>Bacilli</taxon>
        <taxon>Lactobacillales</taxon>
        <taxon>Lactobacillaceae</taxon>
        <taxon>Lacticaseibacillus</taxon>
    </lineage>
</organism>
<evidence type="ECO:0000256" key="11">
    <source>
        <dbReference type="SAM" id="MobiDB-lite"/>
    </source>
</evidence>
<evidence type="ECO:0000256" key="3">
    <source>
        <dbReference type="ARBA" id="ARBA00022642"/>
    </source>
</evidence>
<gene>
    <name evidence="10" type="primary">nadD</name>
    <name evidence="13" type="ORF">ACFQ47_04720</name>
</gene>
<dbReference type="PANTHER" id="PTHR39321">
    <property type="entry name" value="NICOTINATE-NUCLEOTIDE ADENYLYLTRANSFERASE-RELATED"/>
    <property type="match status" value="1"/>
</dbReference>
<proteinExistence type="inferred from homology"/>
<dbReference type="Proteomes" id="UP001597192">
    <property type="component" value="Unassembled WGS sequence"/>
</dbReference>
<dbReference type="InterPro" id="IPR005248">
    <property type="entry name" value="NadD/NMNAT"/>
</dbReference>
<comment type="similarity">
    <text evidence="10">Belongs to the NadD family.</text>
</comment>
<feature type="compositionally biased region" description="Basic and acidic residues" evidence="11">
    <location>
        <begin position="1"/>
        <end position="13"/>
    </location>
</feature>
<dbReference type="EC" id="2.7.7.18" evidence="10"/>
<evidence type="ECO:0000256" key="9">
    <source>
        <dbReference type="ARBA" id="ARBA00048721"/>
    </source>
</evidence>
<dbReference type="EMBL" id="JBHTOG010000020">
    <property type="protein sequence ID" value="MFD1431983.1"/>
    <property type="molecule type" value="Genomic_DNA"/>
</dbReference>
<comment type="catalytic activity">
    <reaction evidence="9 10">
        <text>nicotinate beta-D-ribonucleotide + ATP + H(+) = deamido-NAD(+) + diphosphate</text>
        <dbReference type="Rhea" id="RHEA:22860"/>
        <dbReference type="ChEBI" id="CHEBI:15378"/>
        <dbReference type="ChEBI" id="CHEBI:30616"/>
        <dbReference type="ChEBI" id="CHEBI:33019"/>
        <dbReference type="ChEBI" id="CHEBI:57502"/>
        <dbReference type="ChEBI" id="CHEBI:58437"/>
        <dbReference type="EC" id="2.7.7.18"/>
    </reaction>
</comment>
<comment type="pathway">
    <text evidence="2 10">Cofactor biosynthesis; NAD(+) biosynthesis; deamido-NAD(+) from nicotinate D-ribonucleotide: step 1/1.</text>
</comment>
<dbReference type="RefSeq" id="WP_125696028.1">
    <property type="nucleotide sequence ID" value="NZ_JBHTOG010000020.1"/>
</dbReference>
<keyword evidence="4 10" id="KW-0808">Transferase</keyword>
<dbReference type="Gene3D" id="3.40.50.620">
    <property type="entry name" value="HUPs"/>
    <property type="match status" value="1"/>
</dbReference>
<keyword evidence="5 10" id="KW-0548">Nucleotidyltransferase</keyword>
<evidence type="ECO:0000256" key="2">
    <source>
        <dbReference type="ARBA" id="ARBA00005019"/>
    </source>
</evidence>
<comment type="caution">
    <text evidence="13">The sequence shown here is derived from an EMBL/GenBank/DDBJ whole genome shotgun (WGS) entry which is preliminary data.</text>
</comment>
<dbReference type="SUPFAM" id="SSF52374">
    <property type="entry name" value="Nucleotidylyl transferase"/>
    <property type="match status" value="1"/>
</dbReference>
<evidence type="ECO:0000256" key="8">
    <source>
        <dbReference type="ARBA" id="ARBA00023027"/>
    </source>
</evidence>
<dbReference type="InterPro" id="IPR004821">
    <property type="entry name" value="Cyt_trans-like"/>
</dbReference>
<keyword evidence="6 10" id="KW-0547">Nucleotide-binding</keyword>
<name>A0ABW4CNW3_9LACO</name>
<evidence type="ECO:0000256" key="4">
    <source>
        <dbReference type="ARBA" id="ARBA00022679"/>
    </source>
</evidence>
<dbReference type="CDD" id="cd02165">
    <property type="entry name" value="NMNAT"/>
    <property type="match status" value="1"/>
</dbReference>
<dbReference type="HAMAP" id="MF_00244">
    <property type="entry name" value="NaMN_adenylyltr"/>
    <property type="match status" value="1"/>
</dbReference>
<dbReference type="NCBIfam" id="TIGR00482">
    <property type="entry name" value="nicotinate (nicotinamide) nucleotide adenylyltransferase"/>
    <property type="match status" value="1"/>
</dbReference>
<protein>
    <recommendedName>
        <fullName evidence="10">Probable nicotinate-nucleotide adenylyltransferase</fullName>
        <ecNumber evidence="10">2.7.7.18</ecNumber>
    </recommendedName>
    <alternativeName>
        <fullName evidence="10">Deamido-NAD(+) diphosphorylase</fullName>
    </alternativeName>
    <alternativeName>
        <fullName evidence="10">Deamido-NAD(+) pyrophosphorylase</fullName>
    </alternativeName>
    <alternativeName>
        <fullName evidence="10">Nicotinate mononucleotide adenylyltransferase</fullName>
        <shortName evidence="10">NaMN adenylyltransferase</shortName>
    </alternativeName>
</protein>
<dbReference type="NCBIfam" id="TIGR00125">
    <property type="entry name" value="cyt_tran_rel"/>
    <property type="match status" value="1"/>
</dbReference>
<evidence type="ECO:0000313" key="13">
    <source>
        <dbReference type="EMBL" id="MFD1431983.1"/>
    </source>
</evidence>
<evidence type="ECO:0000256" key="6">
    <source>
        <dbReference type="ARBA" id="ARBA00022741"/>
    </source>
</evidence>
<dbReference type="Pfam" id="PF01467">
    <property type="entry name" value="CTP_transf_like"/>
    <property type="match status" value="1"/>
</dbReference>
<evidence type="ECO:0000256" key="1">
    <source>
        <dbReference type="ARBA" id="ARBA00002324"/>
    </source>
</evidence>
<evidence type="ECO:0000259" key="12">
    <source>
        <dbReference type="Pfam" id="PF01467"/>
    </source>
</evidence>
<comment type="function">
    <text evidence="1 10">Catalyzes the reversible adenylation of nicotinate mononucleotide (NaMN) to nicotinic acid adenine dinucleotide (NaAD).</text>
</comment>
<evidence type="ECO:0000313" key="14">
    <source>
        <dbReference type="Proteomes" id="UP001597192"/>
    </source>
</evidence>
<dbReference type="NCBIfam" id="NF000840">
    <property type="entry name" value="PRK00071.1-3"/>
    <property type="match status" value="1"/>
</dbReference>
<feature type="region of interest" description="Disordered" evidence="11">
    <location>
        <begin position="1"/>
        <end position="21"/>
    </location>
</feature>
<feature type="domain" description="Cytidyltransferase-like" evidence="12">
    <location>
        <begin position="49"/>
        <end position="205"/>
    </location>
</feature>
<keyword evidence="8 10" id="KW-0520">NAD</keyword>
<dbReference type="PANTHER" id="PTHR39321:SF3">
    <property type="entry name" value="PHOSPHOPANTETHEINE ADENYLYLTRANSFERASE"/>
    <property type="match status" value="1"/>
</dbReference>
<evidence type="ECO:0000256" key="7">
    <source>
        <dbReference type="ARBA" id="ARBA00022840"/>
    </source>
</evidence>
<keyword evidence="14" id="KW-1185">Reference proteome</keyword>
<evidence type="ECO:0000256" key="10">
    <source>
        <dbReference type="HAMAP-Rule" id="MF_00244"/>
    </source>
</evidence>
<dbReference type="GO" id="GO:0004515">
    <property type="term" value="F:nicotinate-nucleotide adenylyltransferase activity"/>
    <property type="evidence" value="ECO:0007669"/>
    <property type="project" value="UniProtKB-EC"/>
</dbReference>
<sequence>MATRKAQDTRDAAPARTTVQPLTRPAVHAVIEEEVTAQPLAGKRRQVGVFGGTFNPIHIGHLIMAEAAGTQLGLSQVLFLPDNQPPHVDKKEAIAARDRVAMVEATIKDNPLFGLELAEIRRGGVSYTVDTMRALTHLHPDIDYFFIIGADMVAYLPKWHAIDELAKLVTFVGVKRRGYAPQSPYPIVWVDAPLVDISSTQIRQRLACGLSIRYLVPDAVRNYIEEKGLYRG</sequence>
<accession>A0ABW4CNW3</accession>
<keyword evidence="3 10" id="KW-0662">Pyridine nucleotide biosynthesis</keyword>
<dbReference type="InterPro" id="IPR014729">
    <property type="entry name" value="Rossmann-like_a/b/a_fold"/>
</dbReference>
<dbReference type="NCBIfam" id="NF000841">
    <property type="entry name" value="PRK00071.1-4"/>
    <property type="match status" value="1"/>
</dbReference>
<evidence type="ECO:0000256" key="5">
    <source>
        <dbReference type="ARBA" id="ARBA00022695"/>
    </source>
</evidence>